<dbReference type="OrthoDB" id="7929987at2"/>
<dbReference type="InterPro" id="IPR027417">
    <property type="entry name" value="P-loop_NTPase"/>
</dbReference>
<dbReference type="SUPFAM" id="SSF52540">
    <property type="entry name" value="P-loop containing nucleoside triphosphate hydrolases"/>
    <property type="match status" value="1"/>
</dbReference>
<evidence type="ECO:0000313" key="1">
    <source>
        <dbReference type="EMBL" id="BBO76095.1"/>
    </source>
</evidence>
<dbReference type="Proteomes" id="UP000427769">
    <property type="component" value="Chromosome"/>
</dbReference>
<dbReference type="AlphaFoldDB" id="A0A5K7Z5V8"/>
<dbReference type="GO" id="GO:0016301">
    <property type="term" value="F:kinase activity"/>
    <property type="evidence" value="ECO:0007669"/>
    <property type="project" value="UniProtKB-KW"/>
</dbReference>
<dbReference type="RefSeq" id="WP_155304953.1">
    <property type="nucleotide sequence ID" value="NZ_AP021875.1"/>
</dbReference>
<gene>
    <name evidence="1" type="ORF">DSCW_35120</name>
</gene>
<protein>
    <submittedName>
        <fullName evidence="1">Cytidylate kinase</fullName>
    </submittedName>
</protein>
<dbReference type="Pfam" id="PF13189">
    <property type="entry name" value="Cytidylate_kin2"/>
    <property type="match status" value="1"/>
</dbReference>
<keyword evidence="2" id="KW-1185">Reference proteome</keyword>
<keyword evidence="1" id="KW-0418">Kinase</keyword>
<dbReference type="Gene3D" id="3.40.50.300">
    <property type="entry name" value="P-loop containing nucleotide triphosphate hydrolases"/>
    <property type="match status" value="1"/>
</dbReference>
<accession>A0A5K7Z5V8</accession>
<dbReference type="EMBL" id="AP021875">
    <property type="protein sequence ID" value="BBO76095.1"/>
    <property type="molecule type" value="Genomic_DNA"/>
</dbReference>
<name>A0A5K7Z5V8_9BACT</name>
<organism evidence="1 2">
    <name type="scientific">Desulfosarcina widdelii</name>
    <dbReference type="NCBI Taxonomy" id="947919"/>
    <lineage>
        <taxon>Bacteria</taxon>
        <taxon>Pseudomonadati</taxon>
        <taxon>Thermodesulfobacteriota</taxon>
        <taxon>Desulfobacteria</taxon>
        <taxon>Desulfobacterales</taxon>
        <taxon>Desulfosarcinaceae</taxon>
        <taxon>Desulfosarcina</taxon>
    </lineage>
</organism>
<proteinExistence type="predicted"/>
<sequence length="210" mass="24096">MAVITISRQFGAGGITLGKMIAEKMGYTFADSDIIQRVAKEANVSTEWIESFEKEAGSKLSRFISSMVSKRWLDRVLSDERGYLDEQIYLDYLVLIVAQFADEGDVVILGRGSQYILNDHPDAVHILLVDQFENRVKFMMKQYDMPQKKAERMVANEDRRRLSLFKRLGKSDYDNPQLYHLVLNMGRLDLDTARDMVCELVASQLKEEVA</sequence>
<evidence type="ECO:0000313" key="2">
    <source>
        <dbReference type="Proteomes" id="UP000427769"/>
    </source>
</evidence>
<keyword evidence="1" id="KW-0808">Transferase</keyword>
<dbReference type="KEGG" id="dwd:DSCW_35120"/>
<reference evidence="1 2" key="1">
    <citation type="submission" date="2019-11" db="EMBL/GenBank/DDBJ databases">
        <title>Comparative genomics of hydrocarbon-degrading Desulfosarcina strains.</title>
        <authorList>
            <person name="Watanabe M."/>
            <person name="Kojima H."/>
            <person name="Fukui M."/>
        </authorList>
    </citation>
    <scope>NUCLEOTIDE SEQUENCE [LARGE SCALE GENOMIC DNA]</scope>
    <source>
        <strain evidence="1 2">PP31</strain>
    </source>
</reference>